<evidence type="ECO:0000256" key="7">
    <source>
        <dbReference type="ARBA" id="ARBA00022839"/>
    </source>
</evidence>
<evidence type="ECO:0000256" key="10">
    <source>
        <dbReference type="ARBA" id="ARBA00023242"/>
    </source>
</evidence>
<dbReference type="InterPro" id="IPR011084">
    <property type="entry name" value="DRMBL"/>
</dbReference>
<protein>
    <recommendedName>
        <fullName evidence="11">Protein artemis</fullName>
    </recommendedName>
    <alternativeName>
        <fullName evidence="12">DNA cross-link repair 1C protein</fullName>
    </alternativeName>
</protein>
<evidence type="ECO:0000256" key="1">
    <source>
        <dbReference type="ARBA" id="ARBA00004123"/>
    </source>
</evidence>
<keyword evidence="9" id="KW-0234">DNA repair</keyword>
<feature type="compositionally biased region" description="Polar residues" evidence="13">
    <location>
        <begin position="768"/>
        <end position="784"/>
    </location>
</feature>
<dbReference type="Pfam" id="PF07522">
    <property type="entry name" value="DRMBL"/>
    <property type="match status" value="1"/>
</dbReference>
<dbReference type="InterPro" id="IPR036866">
    <property type="entry name" value="RibonucZ/Hydroxyglut_hydro"/>
</dbReference>
<dbReference type="GO" id="GO:0003684">
    <property type="term" value="F:damaged DNA binding"/>
    <property type="evidence" value="ECO:0007669"/>
    <property type="project" value="TreeGrafter"/>
</dbReference>
<gene>
    <name evidence="15" type="ORF">BDN71DRAFT_901243</name>
</gene>
<evidence type="ECO:0000256" key="5">
    <source>
        <dbReference type="ARBA" id="ARBA00022763"/>
    </source>
</evidence>
<evidence type="ECO:0000256" key="9">
    <source>
        <dbReference type="ARBA" id="ARBA00023204"/>
    </source>
</evidence>
<evidence type="ECO:0000313" key="16">
    <source>
        <dbReference type="Proteomes" id="UP000807025"/>
    </source>
</evidence>
<evidence type="ECO:0000256" key="13">
    <source>
        <dbReference type="SAM" id="MobiDB-lite"/>
    </source>
</evidence>
<dbReference type="GO" id="GO:0035312">
    <property type="term" value="F:5'-3' DNA exonuclease activity"/>
    <property type="evidence" value="ECO:0007669"/>
    <property type="project" value="TreeGrafter"/>
</dbReference>
<dbReference type="GO" id="GO:0005634">
    <property type="term" value="C:nucleus"/>
    <property type="evidence" value="ECO:0007669"/>
    <property type="project" value="UniProtKB-SubCell"/>
</dbReference>
<keyword evidence="3" id="KW-0540">Nuclease</keyword>
<dbReference type="Proteomes" id="UP000807025">
    <property type="component" value="Unassembled WGS sequence"/>
</dbReference>
<comment type="similarity">
    <text evidence="2">Belongs to the DNA repair metallo-beta-lactamase (DRMBL) family.</text>
</comment>
<dbReference type="GO" id="GO:0006303">
    <property type="term" value="P:double-strand break repair via nonhomologous end joining"/>
    <property type="evidence" value="ECO:0007669"/>
    <property type="project" value="TreeGrafter"/>
</dbReference>
<evidence type="ECO:0000256" key="12">
    <source>
        <dbReference type="ARBA" id="ARBA00042677"/>
    </source>
</evidence>
<name>A0A9P6DFV8_PLEER</name>
<evidence type="ECO:0000256" key="11">
    <source>
        <dbReference type="ARBA" id="ARBA00039759"/>
    </source>
</evidence>
<dbReference type="PANTHER" id="PTHR23240">
    <property type="entry name" value="DNA CROSS-LINK REPAIR PROTEIN PSO2/SNM1-RELATED"/>
    <property type="match status" value="1"/>
</dbReference>
<keyword evidence="5" id="KW-0227">DNA damage</keyword>
<proteinExistence type="inferred from homology"/>
<comment type="subcellular location">
    <subcellularLocation>
        <location evidence="1">Nucleus</location>
    </subcellularLocation>
</comment>
<dbReference type="EMBL" id="MU154565">
    <property type="protein sequence ID" value="KAF9495068.1"/>
    <property type="molecule type" value="Genomic_DNA"/>
</dbReference>
<feature type="compositionally biased region" description="Basic and acidic residues" evidence="13">
    <location>
        <begin position="795"/>
        <end position="811"/>
    </location>
</feature>
<dbReference type="OrthoDB" id="5561659at2759"/>
<dbReference type="GO" id="GO:0036297">
    <property type="term" value="P:interstrand cross-link repair"/>
    <property type="evidence" value="ECO:0007669"/>
    <property type="project" value="TreeGrafter"/>
</dbReference>
<dbReference type="GO" id="GO:0004519">
    <property type="term" value="F:endonuclease activity"/>
    <property type="evidence" value="ECO:0007669"/>
    <property type="project" value="UniProtKB-KW"/>
</dbReference>
<reference evidence="15" key="1">
    <citation type="submission" date="2020-11" db="EMBL/GenBank/DDBJ databases">
        <authorList>
            <consortium name="DOE Joint Genome Institute"/>
            <person name="Ahrendt S."/>
            <person name="Riley R."/>
            <person name="Andreopoulos W."/>
            <person name="Labutti K."/>
            <person name="Pangilinan J."/>
            <person name="Ruiz-Duenas F.J."/>
            <person name="Barrasa J.M."/>
            <person name="Sanchez-Garcia M."/>
            <person name="Camarero S."/>
            <person name="Miyauchi S."/>
            <person name="Serrano A."/>
            <person name="Linde D."/>
            <person name="Babiker R."/>
            <person name="Drula E."/>
            <person name="Ayuso-Fernandez I."/>
            <person name="Pacheco R."/>
            <person name="Padilla G."/>
            <person name="Ferreira P."/>
            <person name="Barriuso J."/>
            <person name="Kellner H."/>
            <person name="Castanera R."/>
            <person name="Alfaro M."/>
            <person name="Ramirez L."/>
            <person name="Pisabarro A.G."/>
            <person name="Kuo A."/>
            <person name="Tritt A."/>
            <person name="Lipzen A."/>
            <person name="He G."/>
            <person name="Yan M."/>
            <person name="Ng V."/>
            <person name="Cullen D."/>
            <person name="Martin F."/>
            <person name="Rosso M.-N."/>
            <person name="Henrissat B."/>
            <person name="Hibbett D."/>
            <person name="Martinez A.T."/>
            <person name="Grigoriev I.V."/>
        </authorList>
    </citation>
    <scope>NUCLEOTIDE SEQUENCE</scope>
    <source>
        <strain evidence="15">ATCC 90797</strain>
    </source>
</reference>
<evidence type="ECO:0000256" key="8">
    <source>
        <dbReference type="ARBA" id="ARBA00023172"/>
    </source>
</evidence>
<keyword evidence="16" id="KW-1185">Reference proteome</keyword>
<feature type="region of interest" description="Disordered" evidence="13">
    <location>
        <begin position="541"/>
        <end position="597"/>
    </location>
</feature>
<keyword evidence="7" id="KW-0269">Exonuclease</keyword>
<feature type="domain" description="DNA repair metallo-beta-lactamase" evidence="14">
    <location>
        <begin position="289"/>
        <end position="384"/>
    </location>
</feature>
<dbReference type="AlphaFoldDB" id="A0A9P6DFV8"/>
<evidence type="ECO:0000259" key="14">
    <source>
        <dbReference type="Pfam" id="PF07522"/>
    </source>
</evidence>
<accession>A0A9P6DFV8</accession>
<dbReference type="PANTHER" id="PTHR23240:SF8">
    <property type="entry name" value="PROTEIN ARTEMIS"/>
    <property type="match status" value="1"/>
</dbReference>
<dbReference type="GO" id="GO:0000723">
    <property type="term" value="P:telomere maintenance"/>
    <property type="evidence" value="ECO:0007669"/>
    <property type="project" value="TreeGrafter"/>
</dbReference>
<keyword evidence="6" id="KW-0378">Hydrolase</keyword>
<evidence type="ECO:0000256" key="6">
    <source>
        <dbReference type="ARBA" id="ARBA00022801"/>
    </source>
</evidence>
<dbReference type="SUPFAM" id="SSF56281">
    <property type="entry name" value="Metallo-hydrolase/oxidoreductase"/>
    <property type="match status" value="1"/>
</dbReference>
<organism evidence="15 16">
    <name type="scientific">Pleurotus eryngii</name>
    <name type="common">Boletus of the steppes</name>
    <dbReference type="NCBI Taxonomy" id="5323"/>
    <lineage>
        <taxon>Eukaryota</taxon>
        <taxon>Fungi</taxon>
        <taxon>Dikarya</taxon>
        <taxon>Basidiomycota</taxon>
        <taxon>Agaricomycotina</taxon>
        <taxon>Agaricomycetes</taxon>
        <taxon>Agaricomycetidae</taxon>
        <taxon>Agaricales</taxon>
        <taxon>Pleurotineae</taxon>
        <taxon>Pleurotaceae</taxon>
        <taxon>Pleurotus</taxon>
    </lineage>
</organism>
<dbReference type="Gene3D" id="3.60.15.10">
    <property type="entry name" value="Ribonuclease Z/Hydroxyacylglutathione hydrolase-like"/>
    <property type="match status" value="1"/>
</dbReference>
<feature type="region of interest" description="Disordered" evidence="13">
    <location>
        <begin position="768"/>
        <end position="817"/>
    </location>
</feature>
<comment type="caution">
    <text evidence="15">The sequence shown here is derived from an EMBL/GenBank/DDBJ whole genome shotgun (WGS) entry which is preliminary data.</text>
</comment>
<sequence length="923" mass="103599">MPPGTPFSSLIPPYSNIRVDLFTDPTANGKPPALHLLTHTHSDHIVGLSSKSFAQPIVCSPDAKGMLLRHELYKERALFDGGVDGNLPRSQAEENAYQYRVERVRTFRHLKVDPVRTATGHIDYTWSRDLLQAIPLNTPTRFTLSATETVIITLIDANHCPGAVMCLIEGTRGAVLHTGDVRAEPAFIEALKLNPHLRPYLTSTKTLEAIFLDTACLLSTADVPSKKYATDGLVSLMKLYPYSTRFFVNAWTWGYEDILKAIADEFRTQIHVDRYKHSIYSRLSDASLASIFTRELGATRFHACERFDRCSEVSINGAKHQIVYINPVSMDKHSWEAYQVETRSRIESGERVDCLLVPLSRHSPLPELQSLVRLFKPKQLHPNTLEPSLGGLDWLAMQEMFKDCISGNPLDIGARRTISNDTDIPGVLDVSKQRRDAALENLMGDGSNDIARRWAEDGNRNASERMKRQLNVLRRYIPPNVLRKLGIANEPGQARESLYDGRNATLGVEVETIVARADGSCSVSRLKEGREQQNGREVIVVDDSDDENAVSPGLPPALPRTPEPSTRSGWKGKGKASSPLFPTSPLDEETQRSFDDDDRGRTAHFLFAPISGIASPVARKLGNGLGLDLNVGHHNDSQISLSEDQVEPTNKLQGRNEGVQVTPLRRCLPGTIVGQEQLLTPQTSPLHRGPMHKPGVGKDVQYNVRSKQLAGPPPRPLYEFIRGDDKPLPHVQPADSIAWHDMSPLTLSEPISFPLLDINNVYITATPKKQPTASTSKHSGQSSPPRLIPHPPKRTLPDTREDDLRQAEERERKKRKLKMKEERYAIADRLARACSSLSTPEFRVKQARREKRKIKKRVQEEYKDGWERFYEKLSVYDEGELEHRDEQGTSSVLNNERTKEFIRSIRDSVVTGQRIRLPRTSFA</sequence>
<keyword evidence="10" id="KW-0539">Nucleus</keyword>
<evidence type="ECO:0000313" key="15">
    <source>
        <dbReference type="EMBL" id="KAF9495068.1"/>
    </source>
</evidence>
<keyword evidence="8" id="KW-0233">DNA recombination</keyword>
<dbReference type="GO" id="GO:0006310">
    <property type="term" value="P:DNA recombination"/>
    <property type="evidence" value="ECO:0007669"/>
    <property type="project" value="UniProtKB-KW"/>
</dbReference>
<keyword evidence="4" id="KW-0255">Endonuclease</keyword>
<evidence type="ECO:0000256" key="2">
    <source>
        <dbReference type="ARBA" id="ARBA00010304"/>
    </source>
</evidence>
<feature type="compositionally biased region" description="Pro residues" evidence="13">
    <location>
        <begin position="553"/>
        <end position="562"/>
    </location>
</feature>
<evidence type="ECO:0000256" key="4">
    <source>
        <dbReference type="ARBA" id="ARBA00022759"/>
    </source>
</evidence>
<evidence type="ECO:0000256" key="3">
    <source>
        <dbReference type="ARBA" id="ARBA00022722"/>
    </source>
</evidence>